<sequence>MMPSAQVLAFLLVSLFHANVPASAGAVNATITEFASHSYLNGSLKLSSSQRKELECYTKVVWYEARGEDKHGKILVANVVRNRTEFGKPFANTVCDVIYQRNQFAWTREAKKKNAQWKHVAKVNYATEQQQVLDTINVAISFVLFNQPSVTKATHFCTASEKCNFKNVKGLGRYGGHKFYEYLGNL</sequence>
<dbReference type="Gene3D" id="1.10.10.2520">
    <property type="entry name" value="Cell wall hydrolase SleB, domain 1"/>
    <property type="match status" value="1"/>
</dbReference>
<dbReference type="GO" id="GO:0016787">
    <property type="term" value="F:hydrolase activity"/>
    <property type="evidence" value="ECO:0007669"/>
    <property type="project" value="InterPro"/>
</dbReference>
<dbReference type="InterPro" id="IPR011105">
    <property type="entry name" value="Cell_wall_hydrolase_SleB"/>
</dbReference>
<feature type="domain" description="Cell wall hydrolase SleB" evidence="1">
    <location>
        <begin position="67"/>
        <end position="180"/>
    </location>
</feature>
<evidence type="ECO:0000313" key="2">
    <source>
        <dbReference type="EMBL" id="QQO90998.1"/>
    </source>
</evidence>
<organism evidence="2 3">
    <name type="scientific">Yersinia phage PYps23T</name>
    <dbReference type="NCBI Taxonomy" id="2801356"/>
    <lineage>
        <taxon>Viruses</taxon>
        <taxon>Duplodnaviria</taxon>
        <taxon>Heunggongvirae</taxon>
        <taxon>Uroviricota</taxon>
        <taxon>Caudoviricetes</taxon>
        <taxon>Chaseviridae</taxon>
        <taxon>Cleopatravirinae</taxon>
        <taxon>Carltongylesvirus</taxon>
        <taxon>Carltongylesvirus PYps23T</taxon>
    </lineage>
</organism>
<name>A0AAE7TQT8_9CAUD</name>
<evidence type="ECO:0000259" key="1">
    <source>
        <dbReference type="Pfam" id="PF07486"/>
    </source>
</evidence>
<accession>A0AAE7TQT8</accession>
<keyword evidence="3" id="KW-1185">Reference proteome</keyword>
<dbReference type="Proteomes" id="UP000827718">
    <property type="component" value="Segment"/>
</dbReference>
<proteinExistence type="predicted"/>
<dbReference type="InterPro" id="IPR042047">
    <property type="entry name" value="SleB_dom1"/>
</dbReference>
<dbReference type="EMBL" id="MW147598">
    <property type="protein sequence ID" value="QQO90998.1"/>
    <property type="molecule type" value="Genomic_DNA"/>
</dbReference>
<evidence type="ECO:0000313" key="3">
    <source>
        <dbReference type="Proteomes" id="UP000827718"/>
    </source>
</evidence>
<protein>
    <submittedName>
        <fullName evidence="2">Endolysin</fullName>
    </submittedName>
</protein>
<reference evidence="2 3" key="1">
    <citation type="submission" date="2020-10" db="EMBL/GenBank/DDBJ databases">
        <title>Genome sequence of Yersinia pseudotuberculosis phages.</title>
        <authorList>
            <person name="Hammerl J.A."/>
            <person name="Hertwig S."/>
        </authorList>
    </citation>
    <scope>NUCLEOTIDE SEQUENCE [LARGE SCALE GENOMIC DNA]</scope>
</reference>
<dbReference type="Pfam" id="PF07486">
    <property type="entry name" value="Hydrolase_2"/>
    <property type="match status" value="1"/>
</dbReference>
<gene>
    <name evidence="2" type="ORF">ORF079</name>
</gene>